<reference evidence="3" key="1">
    <citation type="submission" date="2018-05" db="EMBL/GenBank/DDBJ databases">
        <authorList>
            <person name="Lanie J.A."/>
            <person name="Ng W.-L."/>
            <person name="Kazmierczak K.M."/>
            <person name="Andrzejewski T.M."/>
            <person name="Davidsen T.M."/>
            <person name="Wayne K.J."/>
            <person name="Tettelin H."/>
            <person name="Glass J.I."/>
            <person name="Rusch D."/>
            <person name="Podicherti R."/>
            <person name="Tsui H.-C.T."/>
            <person name="Winkler M.E."/>
        </authorList>
    </citation>
    <scope>NUCLEOTIDE SEQUENCE</scope>
</reference>
<protein>
    <submittedName>
        <fullName evidence="3">Uncharacterized protein</fullName>
    </submittedName>
</protein>
<dbReference type="GO" id="GO:0035591">
    <property type="term" value="F:signaling adaptor activity"/>
    <property type="evidence" value="ECO:0007669"/>
    <property type="project" value="TreeGrafter"/>
</dbReference>
<dbReference type="AlphaFoldDB" id="A0A382JAV9"/>
<dbReference type="SUPFAM" id="SSF52058">
    <property type="entry name" value="L domain-like"/>
    <property type="match status" value="1"/>
</dbReference>
<dbReference type="Gene3D" id="3.80.10.10">
    <property type="entry name" value="Ribonuclease Inhibitor"/>
    <property type="match status" value="1"/>
</dbReference>
<dbReference type="PANTHER" id="PTHR47566:SF1">
    <property type="entry name" value="PROTEIN NUD1"/>
    <property type="match status" value="1"/>
</dbReference>
<keyword evidence="2" id="KW-0677">Repeat</keyword>
<dbReference type="InterPro" id="IPR052574">
    <property type="entry name" value="CDIRP"/>
</dbReference>
<evidence type="ECO:0000256" key="1">
    <source>
        <dbReference type="ARBA" id="ARBA00022614"/>
    </source>
</evidence>
<gene>
    <name evidence="3" type="ORF">METZ01_LOCUS261356</name>
</gene>
<accession>A0A382JAV9</accession>
<proteinExistence type="predicted"/>
<name>A0A382JAV9_9ZZZZ</name>
<organism evidence="3">
    <name type="scientific">marine metagenome</name>
    <dbReference type="NCBI Taxonomy" id="408172"/>
    <lineage>
        <taxon>unclassified sequences</taxon>
        <taxon>metagenomes</taxon>
        <taxon>ecological metagenomes</taxon>
    </lineage>
</organism>
<sequence>MKFRYPFLVVYFALAVQTGLAQNTYVPDNNFEQRLIDLGYDDTLDDSVLTASISGVTNLDVNNKEISDLTGIEAFTALTHLDCGGTGSTANQLTTLDLSNNTALTTLFCHSNQLTSLDVSSNTALSVLWCPGNQLTSLDVSANTALTTLRCGSNSITSLD</sequence>
<feature type="non-terminal residue" evidence="3">
    <location>
        <position position="160"/>
    </location>
</feature>
<evidence type="ECO:0000313" key="3">
    <source>
        <dbReference type="EMBL" id="SVC08502.1"/>
    </source>
</evidence>
<dbReference type="PANTHER" id="PTHR47566">
    <property type="match status" value="1"/>
</dbReference>
<keyword evidence="1" id="KW-0433">Leucine-rich repeat</keyword>
<dbReference type="InterPro" id="IPR032675">
    <property type="entry name" value="LRR_dom_sf"/>
</dbReference>
<evidence type="ECO:0000256" key="2">
    <source>
        <dbReference type="ARBA" id="ARBA00022737"/>
    </source>
</evidence>
<dbReference type="EMBL" id="UINC01072686">
    <property type="protein sequence ID" value="SVC08502.1"/>
    <property type="molecule type" value="Genomic_DNA"/>
</dbReference>